<reference evidence="2" key="1">
    <citation type="submission" date="2020-11" db="EMBL/GenBank/DDBJ databases">
        <authorList>
            <person name="Tran Van P."/>
        </authorList>
    </citation>
    <scope>NUCLEOTIDE SEQUENCE</scope>
</reference>
<accession>A0A7R9FB86</accession>
<feature type="domain" description="NFACT RNA-binding" evidence="1">
    <location>
        <begin position="227"/>
        <end position="298"/>
    </location>
</feature>
<dbReference type="AlphaFoldDB" id="A0A7R9FB86"/>
<dbReference type="InterPro" id="IPR008532">
    <property type="entry name" value="NFACT_RNA-bd"/>
</dbReference>
<dbReference type="EMBL" id="OD574618">
    <property type="protein sequence ID" value="CAD7450323.1"/>
    <property type="molecule type" value="Genomic_DNA"/>
</dbReference>
<dbReference type="GO" id="GO:0000049">
    <property type="term" value="F:tRNA binding"/>
    <property type="evidence" value="ECO:0007669"/>
    <property type="project" value="TreeGrafter"/>
</dbReference>
<name>A0A7R9FB86_9NEOP</name>
<dbReference type="PANTHER" id="PTHR15239">
    <property type="entry name" value="NUCLEAR EXPORT MEDIATOR FACTOR NEMF"/>
    <property type="match status" value="1"/>
</dbReference>
<gene>
    <name evidence="2" type="ORF">TBIB3V08_LOCUS12593</name>
</gene>
<dbReference type="InterPro" id="IPR051608">
    <property type="entry name" value="RQC_Subunit_NEMF"/>
</dbReference>
<dbReference type="GO" id="GO:1990112">
    <property type="term" value="C:RQC complex"/>
    <property type="evidence" value="ECO:0007669"/>
    <property type="project" value="TreeGrafter"/>
</dbReference>
<sequence>MVFLQHCNQPCKEFDSFDMAVDEFFSNLEGQKIDMKTLQQEREAMKKLANVRKDHDLRLVALERTQESDKQKAELITRNQQLVDNAVLAVRSALANQMAWSDIQNLVKEAQERGDPVASCIKGLKLEVNHVTLMLTDPYAEDDSSDEDTAIQGLKPTLIDIDLDLTAFANARKYYDQKRNAAKKQQKTLESQGKALKSAERKTKQTLKDVQTMSNINKARKVYWFEKFFWFISSENYLVIGGRDQIQNELIVKRYMKTGDIYVHADISGASSVVIRNPSGEPVPPKTLNEAGIMAISYR</sequence>
<proteinExistence type="predicted"/>
<protein>
    <recommendedName>
        <fullName evidence="1">NFACT RNA-binding domain-containing protein</fullName>
    </recommendedName>
</protein>
<dbReference type="PANTHER" id="PTHR15239:SF6">
    <property type="entry name" value="RIBOSOME QUALITY CONTROL COMPLEX SUBUNIT NEMF"/>
    <property type="match status" value="1"/>
</dbReference>
<evidence type="ECO:0000259" key="1">
    <source>
        <dbReference type="Pfam" id="PF05670"/>
    </source>
</evidence>
<organism evidence="2">
    <name type="scientific">Timema bartmani</name>
    <dbReference type="NCBI Taxonomy" id="61472"/>
    <lineage>
        <taxon>Eukaryota</taxon>
        <taxon>Metazoa</taxon>
        <taxon>Ecdysozoa</taxon>
        <taxon>Arthropoda</taxon>
        <taxon>Hexapoda</taxon>
        <taxon>Insecta</taxon>
        <taxon>Pterygota</taxon>
        <taxon>Neoptera</taxon>
        <taxon>Polyneoptera</taxon>
        <taxon>Phasmatodea</taxon>
        <taxon>Timematodea</taxon>
        <taxon>Timematoidea</taxon>
        <taxon>Timematidae</taxon>
        <taxon>Timema</taxon>
    </lineage>
</organism>
<dbReference type="GO" id="GO:1990116">
    <property type="term" value="P:ribosome-associated ubiquitin-dependent protein catabolic process"/>
    <property type="evidence" value="ECO:0007669"/>
    <property type="project" value="TreeGrafter"/>
</dbReference>
<evidence type="ECO:0000313" key="2">
    <source>
        <dbReference type="EMBL" id="CAD7450323.1"/>
    </source>
</evidence>
<dbReference type="GO" id="GO:0043023">
    <property type="term" value="F:ribosomal large subunit binding"/>
    <property type="evidence" value="ECO:0007669"/>
    <property type="project" value="TreeGrafter"/>
</dbReference>
<dbReference type="GO" id="GO:0072344">
    <property type="term" value="P:rescue of stalled ribosome"/>
    <property type="evidence" value="ECO:0007669"/>
    <property type="project" value="TreeGrafter"/>
</dbReference>
<dbReference type="Pfam" id="PF05670">
    <property type="entry name" value="NFACT-R_1"/>
    <property type="match status" value="1"/>
</dbReference>